<dbReference type="InterPro" id="IPR001164">
    <property type="entry name" value="ArfGAP_dom"/>
</dbReference>
<reference evidence="9" key="1">
    <citation type="journal article" date="2023" name="Science">
        <title>Genome structures resolve the early diversification of teleost fishes.</title>
        <authorList>
            <person name="Parey E."/>
            <person name="Louis A."/>
            <person name="Montfort J."/>
            <person name="Bouchez O."/>
            <person name="Roques C."/>
            <person name="Iampietro C."/>
            <person name="Lluch J."/>
            <person name="Castinel A."/>
            <person name="Donnadieu C."/>
            <person name="Desvignes T."/>
            <person name="Floi Bucao C."/>
            <person name="Jouanno E."/>
            <person name="Wen M."/>
            <person name="Mejri S."/>
            <person name="Dirks R."/>
            <person name="Jansen H."/>
            <person name="Henkel C."/>
            <person name="Chen W.J."/>
            <person name="Zahm M."/>
            <person name="Cabau C."/>
            <person name="Klopp C."/>
            <person name="Thompson A.W."/>
            <person name="Robinson-Rechavi M."/>
            <person name="Braasch I."/>
            <person name="Lecointre G."/>
            <person name="Bobe J."/>
            <person name="Postlethwait J.H."/>
            <person name="Berthelot C."/>
            <person name="Roest Crollius H."/>
            <person name="Guiguen Y."/>
        </authorList>
    </citation>
    <scope>NUCLEOTIDE SEQUENCE</scope>
    <source>
        <strain evidence="9">WJC10195</strain>
    </source>
</reference>
<feature type="coiled-coil region" evidence="6">
    <location>
        <begin position="3"/>
        <end position="66"/>
    </location>
</feature>
<dbReference type="InterPro" id="IPR044732">
    <property type="entry name" value="ArfGAP_SMAP1-like"/>
</dbReference>
<feature type="domain" description="Arf-GAP" evidence="8">
    <location>
        <begin position="299"/>
        <end position="417"/>
    </location>
</feature>
<evidence type="ECO:0000256" key="3">
    <source>
        <dbReference type="ARBA" id="ARBA00022771"/>
    </source>
</evidence>
<evidence type="ECO:0000313" key="9">
    <source>
        <dbReference type="EMBL" id="KAJ8365816.1"/>
    </source>
</evidence>
<gene>
    <name evidence="9" type="ORF">SKAU_G00146470</name>
</gene>
<dbReference type="InterPro" id="IPR038508">
    <property type="entry name" value="ArfGAP_dom_sf"/>
</dbReference>
<dbReference type="Gene3D" id="1.10.220.150">
    <property type="entry name" value="Arf GTPase activating protein"/>
    <property type="match status" value="1"/>
</dbReference>
<evidence type="ECO:0000256" key="6">
    <source>
        <dbReference type="SAM" id="Coils"/>
    </source>
</evidence>
<dbReference type="Proteomes" id="UP001152622">
    <property type="component" value="Chromosome 4"/>
</dbReference>
<dbReference type="Pfam" id="PF01412">
    <property type="entry name" value="ArfGap"/>
    <property type="match status" value="1"/>
</dbReference>
<evidence type="ECO:0000256" key="2">
    <source>
        <dbReference type="ARBA" id="ARBA00022723"/>
    </source>
</evidence>
<dbReference type="PANTHER" id="PTHR45705">
    <property type="entry name" value="FI20236P1"/>
    <property type="match status" value="1"/>
</dbReference>
<feature type="region of interest" description="Disordered" evidence="7">
    <location>
        <begin position="409"/>
        <end position="448"/>
    </location>
</feature>
<evidence type="ECO:0000259" key="8">
    <source>
        <dbReference type="PROSITE" id="PS50115"/>
    </source>
</evidence>
<organism evidence="9 10">
    <name type="scientific">Synaphobranchus kaupii</name>
    <name type="common">Kaup's arrowtooth eel</name>
    <dbReference type="NCBI Taxonomy" id="118154"/>
    <lineage>
        <taxon>Eukaryota</taxon>
        <taxon>Metazoa</taxon>
        <taxon>Chordata</taxon>
        <taxon>Craniata</taxon>
        <taxon>Vertebrata</taxon>
        <taxon>Euteleostomi</taxon>
        <taxon>Actinopterygii</taxon>
        <taxon>Neopterygii</taxon>
        <taxon>Teleostei</taxon>
        <taxon>Anguilliformes</taxon>
        <taxon>Synaphobranchidae</taxon>
        <taxon>Synaphobranchus</taxon>
    </lineage>
</organism>
<name>A0A9Q1FT73_SYNKA</name>
<keyword evidence="1" id="KW-0343">GTPase activation</keyword>
<dbReference type="GO" id="GO:0051382">
    <property type="term" value="P:kinetochore assembly"/>
    <property type="evidence" value="ECO:0007669"/>
    <property type="project" value="InterPro"/>
</dbReference>
<keyword evidence="6" id="KW-0175">Coiled coil</keyword>
<evidence type="ECO:0000256" key="5">
    <source>
        <dbReference type="PROSITE-ProRule" id="PRU00288"/>
    </source>
</evidence>
<dbReference type="EMBL" id="JAINUF010000004">
    <property type="protein sequence ID" value="KAJ8365816.1"/>
    <property type="molecule type" value="Genomic_DNA"/>
</dbReference>
<dbReference type="AlphaFoldDB" id="A0A9Q1FT73"/>
<dbReference type="CDD" id="cd08839">
    <property type="entry name" value="ArfGap_SMAP"/>
    <property type="match status" value="1"/>
</dbReference>
<dbReference type="InterPro" id="IPR037278">
    <property type="entry name" value="ARFGAP/RecO"/>
</dbReference>
<dbReference type="OrthoDB" id="9445768at2759"/>
<dbReference type="GO" id="GO:0005634">
    <property type="term" value="C:nucleus"/>
    <property type="evidence" value="ECO:0007669"/>
    <property type="project" value="InterPro"/>
</dbReference>
<keyword evidence="4" id="KW-0862">Zinc</keyword>
<feature type="compositionally biased region" description="Low complexity" evidence="7">
    <location>
        <begin position="415"/>
        <end position="429"/>
    </location>
</feature>
<evidence type="ECO:0000256" key="4">
    <source>
        <dbReference type="ARBA" id="ARBA00022833"/>
    </source>
</evidence>
<feature type="coiled-coil region" evidence="6">
    <location>
        <begin position="144"/>
        <end position="194"/>
    </location>
</feature>
<dbReference type="SUPFAM" id="SSF57863">
    <property type="entry name" value="ArfGap/RecO-like zinc finger"/>
    <property type="match status" value="1"/>
</dbReference>
<accession>A0A9Q1FT73</accession>
<sequence length="448" mass="51196">MDADEVLENAKALAKQMSEYQGDLPPDAPASRDIPEAGRAELLDECEEQFSLLQQLQNEITLAETESLQNPGDQTASRVNALAAELKEWQELQPKLLSSNPEVLLAVGKEELPRLNKQLEMVLSCSQAKRDKLKDILKSEQEWLEEKKEVLRAATERVTAMQDESDRLSEKGVLQDMKKKIQRVKDYHDDLLETLGDILAEHFPLPQQEGNANKKRKNILPEPRESLISLHEMLEILMNKLVETPHEPYIQINETFWPPYTEMLLRGETVPVPEVSYTDREMTTRSEREKAQKLNEQHQAILSKMLREEDNKYCADCEAKGPRWASWNLGVFICIRCAGIHRNLGVHISRVKSVNLDQWTPAQIQSVQDMGNTRARQTYEANLPDNFRRPQTDQTVEFFIRDKYERKKYQDKNATSKSSDAAVASVPSPLFASGRENQAGEGEWEEGG</sequence>
<keyword evidence="2" id="KW-0479">Metal-binding</keyword>
<dbReference type="GO" id="GO:2000369">
    <property type="term" value="P:regulation of clathrin-dependent endocytosis"/>
    <property type="evidence" value="ECO:0007669"/>
    <property type="project" value="TreeGrafter"/>
</dbReference>
<evidence type="ECO:0000256" key="7">
    <source>
        <dbReference type="SAM" id="MobiDB-lite"/>
    </source>
</evidence>
<dbReference type="Pfam" id="PF11802">
    <property type="entry name" value="CENP-K"/>
    <property type="match status" value="1"/>
</dbReference>
<comment type="caution">
    <text evidence="9">The sequence shown here is derived from an EMBL/GenBank/DDBJ whole genome shotgun (WGS) entry which is preliminary data.</text>
</comment>
<dbReference type="GO" id="GO:0005096">
    <property type="term" value="F:GTPase activator activity"/>
    <property type="evidence" value="ECO:0007669"/>
    <property type="project" value="UniProtKB-KW"/>
</dbReference>
<protein>
    <recommendedName>
        <fullName evidence="8">Arf-GAP domain-containing protein</fullName>
    </recommendedName>
</protein>
<proteinExistence type="predicted"/>
<dbReference type="GO" id="GO:0008270">
    <property type="term" value="F:zinc ion binding"/>
    <property type="evidence" value="ECO:0007669"/>
    <property type="project" value="UniProtKB-KW"/>
</dbReference>
<keyword evidence="3 5" id="KW-0863">Zinc-finger</keyword>
<dbReference type="FunFam" id="1.10.220.150:FF:000009">
    <property type="entry name" value="stromal membrane-associated protein 1 isoform X1"/>
    <property type="match status" value="1"/>
</dbReference>
<dbReference type="GO" id="GO:0005737">
    <property type="term" value="C:cytoplasm"/>
    <property type="evidence" value="ECO:0007669"/>
    <property type="project" value="TreeGrafter"/>
</dbReference>
<evidence type="ECO:0000313" key="10">
    <source>
        <dbReference type="Proteomes" id="UP001152622"/>
    </source>
</evidence>
<dbReference type="InterPro" id="IPR020993">
    <property type="entry name" value="Centromere_CenpK"/>
</dbReference>
<dbReference type="SMART" id="SM00105">
    <property type="entry name" value="ArfGap"/>
    <property type="match status" value="1"/>
</dbReference>
<keyword evidence="10" id="KW-1185">Reference proteome</keyword>
<dbReference type="PRINTS" id="PR00405">
    <property type="entry name" value="REVINTRACTNG"/>
</dbReference>
<dbReference type="PANTHER" id="PTHR45705:SF8">
    <property type="entry name" value="STROMAL MEMBRANE-ASSOCIATED PROTEIN 1"/>
    <property type="match status" value="1"/>
</dbReference>
<dbReference type="PROSITE" id="PS50115">
    <property type="entry name" value="ARFGAP"/>
    <property type="match status" value="1"/>
</dbReference>
<evidence type="ECO:0000256" key="1">
    <source>
        <dbReference type="ARBA" id="ARBA00022468"/>
    </source>
</evidence>
<dbReference type="InterPro" id="IPR051718">
    <property type="entry name" value="ARF_GTPase-activating"/>
</dbReference>